<proteinExistence type="predicted"/>
<accession>A0A7J9MHC4</accession>
<evidence type="ECO:0000313" key="2">
    <source>
        <dbReference type="Proteomes" id="UP000593576"/>
    </source>
</evidence>
<dbReference type="Proteomes" id="UP000593576">
    <property type="component" value="Unassembled WGS sequence"/>
</dbReference>
<evidence type="ECO:0000313" key="1">
    <source>
        <dbReference type="EMBL" id="MBA0870371.1"/>
    </source>
</evidence>
<feature type="non-terminal residue" evidence="1">
    <location>
        <position position="1"/>
    </location>
</feature>
<evidence type="ECO:0008006" key="3">
    <source>
        <dbReference type="Google" id="ProtNLM"/>
    </source>
</evidence>
<comment type="caution">
    <text evidence="1">The sequence shown here is derived from an EMBL/GenBank/DDBJ whole genome shotgun (WGS) entry which is preliminary data.</text>
</comment>
<reference evidence="1 2" key="1">
    <citation type="journal article" date="2019" name="Genome Biol. Evol.">
        <title>Insights into the evolution of the New World diploid cottons (Gossypium, subgenus Houzingenia) based on genome sequencing.</title>
        <authorList>
            <person name="Grover C.E."/>
            <person name="Arick M.A. 2nd"/>
            <person name="Thrash A."/>
            <person name="Conover J.L."/>
            <person name="Sanders W.S."/>
            <person name="Peterson D.G."/>
            <person name="Frelichowski J.E."/>
            <person name="Scheffler J.A."/>
            <person name="Scheffler B.E."/>
            <person name="Wendel J.F."/>
        </authorList>
    </citation>
    <scope>NUCLEOTIDE SEQUENCE [LARGE SCALE GENOMIC DNA]</scope>
    <source>
        <strain evidence="1">1</strain>
        <tissue evidence="1">Leaf</tissue>
    </source>
</reference>
<dbReference type="AlphaFoldDB" id="A0A7J9MHC4"/>
<name>A0A7J9MHC4_GOSSC</name>
<dbReference type="EMBL" id="JABFAF010000011">
    <property type="protein sequence ID" value="MBA0870371.1"/>
    <property type="molecule type" value="Genomic_DNA"/>
</dbReference>
<keyword evidence="2" id="KW-1185">Reference proteome</keyword>
<organism evidence="1 2">
    <name type="scientific">Gossypium schwendimanii</name>
    <name type="common">Cotton</name>
    <dbReference type="NCBI Taxonomy" id="34291"/>
    <lineage>
        <taxon>Eukaryota</taxon>
        <taxon>Viridiplantae</taxon>
        <taxon>Streptophyta</taxon>
        <taxon>Embryophyta</taxon>
        <taxon>Tracheophyta</taxon>
        <taxon>Spermatophyta</taxon>
        <taxon>Magnoliopsida</taxon>
        <taxon>eudicotyledons</taxon>
        <taxon>Gunneridae</taxon>
        <taxon>Pentapetalae</taxon>
        <taxon>rosids</taxon>
        <taxon>malvids</taxon>
        <taxon>Malvales</taxon>
        <taxon>Malvaceae</taxon>
        <taxon>Malvoideae</taxon>
        <taxon>Gossypium</taxon>
    </lineage>
</organism>
<sequence>RKPLSSPLYFGGEIIFIIFSPIGKAYSFHHRFVKSVAKRFWNPNQPLNETNHAPVEDYHKGDFLVDDIEILDKLILTL</sequence>
<protein>
    <recommendedName>
        <fullName evidence="3">MADS-box domain-containing protein</fullName>
    </recommendedName>
</protein>
<gene>
    <name evidence="1" type="ORF">Goshw_011556</name>
</gene>